<dbReference type="RefSeq" id="WP_069392664.1">
    <property type="nucleotide sequence ID" value="NZ_AP022594.1"/>
</dbReference>
<dbReference type="Gene3D" id="2.40.30.60">
    <property type="entry name" value="RimM"/>
    <property type="match status" value="1"/>
</dbReference>
<dbReference type="SUPFAM" id="SSF50447">
    <property type="entry name" value="Translation proteins"/>
    <property type="match status" value="1"/>
</dbReference>
<dbReference type="InterPro" id="IPR056792">
    <property type="entry name" value="PRC_RimM"/>
</dbReference>
<dbReference type="InterPro" id="IPR009000">
    <property type="entry name" value="Transl_B-barrel_sf"/>
</dbReference>
<dbReference type="Pfam" id="PF24986">
    <property type="entry name" value="PRC_RimM"/>
    <property type="match status" value="1"/>
</dbReference>
<dbReference type="GO" id="GO:0006364">
    <property type="term" value="P:rRNA processing"/>
    <property type="evidence" value="ECO:0007669"/>
    <property type="project" value="UniProtKB-UniRule"/>
</dbReference>
<dbReference type="GO" id="GO:0043022">
    <property type="term" value="F:ribosome binding"/>
    <property type="evidence" value="ECO:0007669"/>
    <property type="project" value="InterPro"/>
</dbReference>
<evidence type="ECO:0000259" key="3">
    <source>
        <dbReference type="Pfam" id="PF24986"/>
    </source>
</evidence>
<keyword evidence="1" id="KW-0698">rRNA processing</keyword>
<dbReference type="GO" id="GO:0042274">
    <property type="term" value="P:ribosomal small subunit biogenesis"/>
    <property type="evidence" value="ECO:0007669"/>
    <property type="project" value="UniProtKB-UniRule"/>
</dbReference>
<comment type="caution">
    <text evidence="4">The sequence shown here is derived from an EMBL/GenBank/DDBJ whole genome shotgun (WGS) entry which is preliminary data.</text>
</comment>
<dbReference type="Gene3D" id="2.30.30.240">
    <property type="entry name" value="PRC-barrel domain"/>
    <property type="match status" value="1"/>
</dbReference>
<dbReference type="OrthoDB" id="5381335at2"/>
<dbReference type="PANTHER" id="PTHR33692">
    <property type="entry name" value="RIBOSOME MATURATION FACTOR RIMM"/>
    <property type="match status" value="1"/>
</dbReference>
<name>A0A7I7SC16_9MYCO</name>
<comment type="similarity">
    <text evidence="1">Belongs to the RimM family.</text>
</comment>
<dbReference type="InterPro" id="IPR011961">
    <property type="entry name" value="RimM"/>
</dbReference>
<sequence length="186" mass="19432">MQVVVGRVVKAHGVTGEMVVEVRTDDPRGRFAPGERLQAADPRDRSSRREVVVQTVRDHGARLLLRVVGVDDRDGADALRGSLLLVDTAALPPIDDPDEYYDHQLVGLRVCTVSGDAVGTVTDVLHTGAGEVLTVRTGEDAGGAGGAGDSAVGEVLVPFVAAIVTEVRLEDGVITIDPPDGLLDPA</sequence>
<comment type="subunit">
    <text evidence="1">Binds ribosomal protein uS19.</text>
</comment>
<dbReference type="GO" id="GO:0005737">
    <property type="term" value="C:cytoplasm"/>
    <property type="evidence" value="ECO:0007669"/>
    <property type="project" value="UniProtKB-SubCell"/>
</dbReference>
<accession>A0A7I7SC16</accession>
<dbReference type="GO" id="GO:0005840">
    <property type="term" value="C:ribosome"/>
    <property type="evidence" value="ECO:0007669"/>
    <property type="project" value="InterPro"/>
</dbReference>
<evidence type="ECO:0000259" key="2">
    <source>
        <dbReference type="Pfam" id="PF01782"/>
    </source>
</evidence>
<comment type="function">
    <text evidence="1">An accessory protein needed during the final step in the assembly of 30S ribosomal subunit, possibly for assembly of the head region. Essential for efficient processing of 16S rRNA. May be needed both before and after RbfA during the maturation of 16S rRNA. It has affinity for free ribosomal 30S subunits but not for 70S ribosomes.</text>
</comment>
<dbReference type="InterPro" id="IPR011033">
    <property type="entry name" value="PRC_barrel-like_sf"/>
</dbReference>
<feature type="domain" description="Ribosome maturation factor RimM PRC barrel" evidence="3">
    <location>
        <begin position="103"/>
        <end position="182"/>
    </location>
</feature>
<dbReference type="HAMAP" id="MF_00014">
    <property type="entry name" value="Ribosome_mat_RimM"/>
    <property type="match status" value="1"/>
</dbReference>
<comment type="domain">
    <text evidence="1">The PRC barrel domain binds ribosomal protein uS19.</text>
</comment>
<protein>
    <recommendedName>
        <fullName evidence="1">Ribosome maturation factor RimM</fullName>
    </recommendedName>
</protein>
<gene>
    <name evidence="1" type="primary">rimM</name>
    <name evidence="4" type="ORF">B8W67_12025</name>
</gene>
<proteinExistence type="inferred from homology"/>
<keyword evidence="1" id="KW-0143">Chaperone</keyword>
<dbReference type="Pfam" id="PF01782">
    <property type="entry name" value="RimM"/>
    <property type="match status" value="1"/>
</dbReference>
<evidence type="ECO:0000313" key="4">
    <source>
        <dbReference type="EMBL" id="OSC33215.1"/>
    </source>
</evidence>
<keyword evidence="1" id="KW-0963">Cytoplasm</keyword>
<dbReference type="InterPro" id="IPR036976">
    <property type="entry name" value="RimM_N_sf"/>
</dbReference>
<dbReference type="EMBL" id="NCXO01000025">
    <property type="protein sequence ID" value="OSC33215.1"/>
    <property type="molecule type" value="Genomic_DNA"/>
</dbReference>
<dbReference type="SUPFAM" id="SSF50346">
    <property type="entry name" value="PRC-barrel domain"/>
    <property type="match status" value="1"/>
</dbReference>
<dbReference type="AlphaFoldDB" id="A0A7I7SC16"/>
<reference evidence="4 5" key="1">
    <citation type="submission" date="2017-04" db="EMBL/GenBank/DDBJ databases">
        <title>The new phylogeny of genus Mycobacterium.</title>
        <authorList>
            <person name="Tortoli E."/>
            <person name="Trovato A."/>
            <person name="Cirillo D.M."/>
        </authorList>
    </citation>
    <scope>NUCLEOTIDE SEQUENCE [LARGE SCALE GENOMIC DNA]</scope>
    <source>
        <strain evidence="4 5">KCTC 19819</strain>
    </source>
</reference>
<dbReference type="Proteomes" id="UP000193577">
    <property type="component" value="Unassembled WGS sequence"/>
</dbReference>
<keyword evidence="5" id="KW-1185">Reference proteome</keyword>
<dbReference type="NCBIfam" id="TIGR02273">
    <property type="entry name" value="16S_RimM"/>
    <property type="match status" value="1"/>
</dbReference>
<feature type="domain" description="RimM N-terminal" evidence="2">
    <location>
        <begin position="4"/>
        <end position="88"/>
    </location>
</feature>
<comment type="subcellular location">
    <subcellularLocation>
        <location evidence="1">Cytoplasm</location>
    </subcellularLocation>
</comment>
<evidence type="ECO:0000313" key="5">
    <source>
        <dbReference type="Proteomes" id="UP000193577"/>
    </source>
</evidence>
<keyword evidence="1" id="KW-0690">Ribosome biogenesis</keyword>
<organism evidence="4 5">
    <name type="scientific">Mycolicibacillus koreensis</name>
    <dbReference type="NCBI Taxonomy" id="1069220"/>
    <lineage>
        <taxon>Bacteria</taxon>
        <taxon>Bacillati</taxon>
        <taxon>Actinomycetota</taxon>
        <taxon>Actinomycetes</taxon>
        <taxon>Mycobacteriales</taxon>
        <taxon>Mycobacteriaceae</taxon>
        <taxon>Mycolicibacillus</taxon>
    </lineage>
</organism>
<evidence type="ECO:0000256" key="1">
    <source>
        <dbReference type="HAMAP-Rule" id="MF_00014"/>
    </source>
</evidence>
<dbReference type="InterPro" id="IPR002676">
    <property type="entry name" value="RimM_N"/>
</dbReference>
<dbReference type="PANTHER" id="PTHR33692:SF1">
    <property type="entry name" value="RIBOSOME MATURATION FACTOR RIMM"/>
    <property type="match status" value="1"/>
</dbReference>